<proteinExistence type="predicted"/>
<feature type="compositionally biased region" description="Basic and acidic residues" evidence="1">
    <location>
        <begin position="233"/>
        <end position="261"/>
    </location>
</feature>
<organism evidence="2 3">
    <name type="scientific">Beauveria asiatica</name>
    <dbReference type="NCBI Taxonomy" id="1069075"/>
    <lineage>
        <taxon>Eukaryota</taxon>
        <taxon>Fungi</taxon>
        <taxon>Dikarya</taxon>
        <taxon>Ascomycota</taxon>
        <taxon>Pezizomycotina</taxon>
        <taxon>Sordariomycetes</taxon>
        <taxon>Hypocreomycetidae</taxon>
        <taxon>Hypocreales</taxon>
        <taxon>Cordycipitaceae</taxon>
        <taxon>Beauveria</taxon>
    </lineage>
</organism>
<feature type="region of interest" description="Disordered" evidence="1">
    <location>
        <begin position="233"/>
        <end position="279"/>
    </location>
</feature>
<reference evidence="2 3" key="1">
    <citation type="submission" date="2020-02" db="EMBL/GenBank/DDBJ databases">
        <title>Comparative genomics of the hypocrealean fungal genus Beauvera.</title>
        <authorList>
            <person name="Showalter D.N."/>
            <person name="Bushley K.E."/>
            <person name="Rehner S.A."/>
        </authorList>
    </citation>
    <scope>NUCLEOTIDE SEQUENCE [LARGE SCALE GENOMIC DNA]</scope>
    <source>
        <strain evidence="2 3">ARSEF4384</strain>
    </source>
</reference>
<name>A0AAW0S8B4_9HYPO</name>
<keyword evidence="3" id="KW-1185">Reference proteome</keyword>
<dbReference type="Proteomes" id="UP001397290">
    <property type="component" value="Unassembled WGS sequence"/>
</dbReference>
<protein>
    <submittedName>
        <fullName evidence="2">Uncharacterized protein</fullName>
    </submittedName>
</protein>
<sequence>MYKYPTPVFGAASFAAAATTATTAAAGEVAPTLQDHDAQSKVTDTIRGFAFDGESRAPVKELAMKQASILQTSSLQELGRLAASASPYNNVPERLKTQMIKDLATESTSVFVLSPDGKFYQEPVAELYRMKKLTMDPYDFYRWAICKNLKTDLHSVLINSRKMLKGIIRTMGDDGGQADQRFRTIVLYWASLTGNERKFGKNKPCRVRKLGKPSTPKTAKLASYVNREKADVRGRELAHGISHSKERDGKRRRLDDREANRPKIYGGVNAHRAERGISK</sequence>
<accession>A0AAW0S8B4</accession>
<dbReference type="AlphaFoldDB" id="A0AAW0S8B4"/>
<dbReference type="EMBL" id="JAAHCF010000015">
    <property type="protein sequence ID" value="KAK8150471.1"/>
    <property type="molecule type" value="Genomic_DNA"/>
</dbReference>
<gene>
    <name evidence="2" type="ORF">G3M48_001679</name>
</gene>
<evidence type="ECO:0000256" key="1">
    <source>
        <dbReference type="SAM" id="MobiDB-lite"/>
    </source>
</evidence>
<comment type="caution">
    <text evidence="2">The sequence shown here is derived from an EMBL/GenBank/DDBJ whole genome shotgun (WGS) entry which is preliminary data.</text>
</comment>
<evidence type="ECO:0000313" key="2">
    <source>
        <dbReference type="EMBL" id="KAK8150471.1"/>
    </source>
</evidence>
<evidence type="ECO:0000313" key="3">
    <source>
        <dbReference type="Proteomes" id="UP001397290"/>
    </source>
</evidence>